<dbReference type="SUPFAM" id="SSF56601">
    <property type="entry name" value="beta-lactamase/transpeptidase-like"/>
    <property type="match status" value="1"/>
</dbReference>
<organism evidence="3 4">
    <name type="scientific">Nostocoides japonicum T1-X7</name>
    <dbReference type="NCBI Taxonomy" id="1194083"/>
    <lineage>
        <taxon>Bacteria</taxon>
        <taxon>Bacillati</taxon>
        <taxon>Actinomycetota</taxon>
        <taxon>Actinomycetes</taxon>
        <taxon>Micrococcales</taxon>
        <taxon>Intrasporangiaceae</taxon>
        <taxon>Nostocoides</taxon>
    </lineage>
</organism>
<sequence length="478" mass="48294">MRRAFAILGSVVVLGVVGYAVADVYDVVPGVLTRDRPITLPTAEPTTGTGPAVTLPTADATTAPLTAAGLTAPLPTAPGLARRLTPLLADPALGGNAGVVVRDALTGRTLFQRAPDTPRMAASTQKLLTAAAVTSQSDLGRTMDTRVVQGPRPTDIVLVAAGDTMLARGRGNPTAIPGRAGLGDLAGQVAAALKRKGTTRVSLRLDLTYAAGPAYAPGWDPDDPKTGVTQGVFMIGLADQRPEVGHPSPTDPPASVARAFVSALAARGIRASTASERTWHAKAPAGATVLGSVSSAPVGDVLAQALDDSDNAMTENLCRQASVAHGGKTSFAGAAAYVVSRVKALGVDTAGVRISDCSGLTRADRVPARVVADVLTLASTGHDEPLASIVARLPVAGLTGSLSDRFDAKATRLVAGVPRAKTGTLIGSSGLAGTTVDSDGRLLSFVVIADHVPASQGTLAARDALDRFVAGLTSCGCR</sequence>
<keyword evidence="3" id="KW-0121">Carboxypeptidase</keyword>
<comment type="similarity">
    <text evidence="1">Belongs to the peptidase S13 family.</text>
</comment>
<accession>A0A077LXG6</accession>
<dbReference type="InterPro" id="IPR012338">
    <property type="entry name" value="Beta-lactam/transpept-like"/>
</dbReference>
<dbReference type="EMBL" id="CAJB01000205">
    <property type="protein sequence ID" value="CCH78386.1"/>
    <property type="molecule type" value="Genomic_DNA"/>
</dbReference>
<dbReference type="RefSeq" id="WP_048555335.1">
    <property type="nucleotide sequence ID" value="NZ_HF570958.1"/>
</dbReference>
<evidence type="ECO:0000256" key="2">
    <source>
        <dbReference type="ARBA" id="ARBA00022801"/>
    </source>
</evidence>
<dbReference type="Pfam" id="PF02113">
    <property type="entry name" value="Peptidase_S13"/>
    <property type="match status" value="2"/>
</dbReference>
<dbReference type="PANTHER" id="PTHR30023">
    <property type="entry name" value="D-ALANYL-D-ALANINE CARBOXYPEPTIDASE"/>
    <property type="match status" value="1"/>
</dbReference>
<protein>
    <submittedName>
        <fullName evidence="3">Putative D-alanyl-D-alanine carboxypeptidase</fullName>
    </submittedName>
</protein>
<proteinExistence type="inferred from homology"/>
<dbReference type="GO" id="GO:0004185">
    <property type="term" value="F:serine-type carboxypeptidase activity"/>
    <property type="evidence" value="ECO:0007669"/>
    <property type="project" value="InterPro"/>
</dbReference>
<dbReference type="PANTHER" id="PTHR30023:SF0">
    <property type="entry name" value="PENICILLIN-SENSITIVE CARBOXYPEPTIDASE A"/>
    <property type="match status" value="1"/>
</dbReference>
<dbReference type="InterPro" id="IPR000667">
    <property type="entry name" value="Peptidase_S13"/>
</dbReference>
<evidence type="ECO:0000313" key="3">
    <source>
        <dbReference type="EMBL" id="CCH78386.1"/>
    </source>
</evidence>
<dbReference type="GO" id="GO:0006508">
    <property type="term" value="P:proteolysis"/>
    <property type="evidence" value="ECO:0007669"/>
    <property type="project" value="InterPro"/>
</dbReference>
<keyword evidence="4" id="KW-1185">Reference proteome</keyword>
<dbReference type="Gene3D" id="3.40.710.10">
    <property type="entry name" value="DD-peptidase/beta-lactamase superfamily"/>
    <property type="match status" value="2"/>
</dbReference>
<gene>
    <name evidence="3" type="ORF">BN12_2830002</name>
</gene>
<dbReference type="STRING" id="1194083.BN12_2830002"/>
<reference evidence="3 4" key="1">
    <citation type="journal article" date="2013" name="ISME J.">
        <title>A metabolic model for members of the genus Tetrasphaera involved in enhanced biological phosphorus removal.</title>
        <authorList>
            <person name="Kristiansen R."/>
            <person name="Nguyen H.T.T."/>
            <person name="Saunders A.M."/>
            <person name="Nielsen J.L."/>
            <person name="Wimmer R."/>
            <person name="Le V.Q."/>
            <person name="McIlroy S.J."/>
            <person name="Petrovski S."/>
            <person name="Seviour R.J."/>
            <person name="Calteau A."/>
            <person name="Nielsen K.L."/>
            <person name="Nielsen P.H."/>
        </authorList>
    </citation>
    <scope>NUCLEOTIDE SEQUENCE [LARGE SCALE GENOMIC DNA]</scope>
    <source>
        <strain evidence="3 4">T1-X7</strain>
    </source>
</reference>
<evidence type="ECO:0000256" key="1">
    <source>
        <dbReference type="ARBA" id="ARBA00006096"/>
    </source>
</evidence>
<dbReference type="Proteomes" id="UP000035721">
    <property type="component" value="Unassembled WGS sequence"/>
</dbReference>
<comment type="caution">
    <text evidence="3">The sequence shown here is derived from an EMBL/GenBank/DDBJ whole genome shotgun (WGS) entry which is preliminary data.</text>
</comment>
<keyword evidence="3" id="KW-0645">Protease</keyword>
<dbReference type="PRINTS" id="PR00922">
    <property type="entry name" value="DADACBPTASE3"/>
</dbReference>
<name>A0A077LXG6_9MICO</name>
<keyword evidence="2" id="KW-0378">Hydrolase</keyword>
<dbReference type="GO" id="GO:0000270">
    <property type="term" value="P:peptidoglycan metabolic process"/>
    <property type="evidence" value="ECO:0007669"/>
    <property type="project" value="TreeGrafter"/>
</dbReference>
<dbReference type="AlphaFoldDB" id="A0A077LXG6"/>
<evidence type="ECO:0000313" key="4">
    <source>
        <dbReference type="Proteomes" id="UP000035721"/>
    </source>
</evidence>